<dbReference type="InterPro" id="IPR050221">
    <property type="entry name" value="26S_Proteasome_ATPase"/>
</dbReference>
<dbReference type="SMART" id="SM00382">
    <property type="entry name" value="AAA"/>
    <property type="match status" value="1"/>
</dbReference>
<feature type="region of interest" description="Disordered" evidence="4">
    <location>
        <begin position="413"/>
        <end position="462"/>
    </location>
</feature>
<dbReference type="CDD" id="cd19481">
    <property type="entry name" value="RecA-like_protease"/>
    <property type="match status" value="1"/>
</dbReference>
<organism evidence="6 7">
    <name type="scientific">Streptomyces goshikiensis</name>
    <dbReference type="NCBI Taxonomy" id="1942"/>
    <lineage>
        <taxon>Bacteria</taxon>
        <taxon>Bacillati</taxon>
        <taxon>Actinomycetota</taxon>
        <taxon>Actinomycetes</taxon>
        <taxon>Kitasatosporales</taxon>
        <taxon>Streptomycetaceae</taxon>
        <taxon>Streptomyces</taxon>
    </lineage>
</organism>
<keyword evidence="2" id="KW-0547">Nucleotide-binding</keyword>
<name>A0ABZ1REL8_9ACTN</name>
<proteinExistence type="inferred from homology"/>
<keyword evidence="7" id="KW-1185">Reference proteome</keyword>
<protein>
    <submittedName>
        <fullName evidence="6">AAA family ATPase</fullName>
    </submittedName>
</protein>
<dbReference type="InterPro" id="IPR003593">
    <property type="entry name" value="AAA+_ATPase"/>
</dbReference>
<dbReference type="RefSeq" id="WP_328775199.1">
    <property type="nucleotide sequence ID" value="NZ_CP108057.1"/>
</dbReference>
<keyword evidence="3" id="KW-0067">ATP-binding</keyword>
<accession>A0ABZ1REL8</accession>
<dbReference type="SUPFAM" id="SSF52540">
    <property type="entry name" value="P-loop containing nucleoside triphosphate hydrolases"/>
    <property type="match status" value="1"/>
</dbReference>
<dbReference type="PANTHER" id="PTHR23073">
    <property type="entry name" value="26S PROTEASOME REGULATORY SUBUNIT"/>
    <property type="match status" value="1"/>
</dbReference>
<reference evidence="6" key="1">
    <citation type="submission" date="2022-10" db="EMBL/GenBank/DDBJ databases">
        <title>The complete genomes of actinobacterial strains from the NBC collection.</title>
        <authorList>
            <person name="Joergensen T.S."/>
            <person name="Alvarez Arevalo M."/>
            <person name="Sterndorff E.B."/>
            <person name="Faurdal D."/>
            <person name="Vuksanovic O."/>
            <person name="Mourched A.-S."/>
            <person name="Charusanti P."/>
            <person name="Shaw S."/>
            <person name="Blin K."/>
            <person name="Weber T."/>
        </authorList>
    </citation>
    <scope>NUCLEOTIDE SEQUENCE</scope>
    <source>
        <strain evidence="6">NBC_00283</strain>
    </source>
</reference>
<dbReference type="InterPro" id="IPR003959">
    <property type="entry name" value="ATPase_AAA_core"/>
</dbReference>
<evidence type="ECO:0000256" key="4">
    <source>
        <dbReference type="SAM" id="MobiDB-lite"/>
    </source>
</evidence>
<sequence>MSELLAPSRPVVAESPPLVALRRLDDLLAQAVDAMEFRCAPESAAEAFPGLHVSASQARRLLELPPGRPLLAAPTAREPRPGWDVIGAGHIGWRWLRTRYGLSDLELDVALLALAPEADLRYERLYGYLQDDVSRKRPLVGLALDLLATTVEGRLAARAVFAPQAPLTAHRLLTLVPDPRAVEPPLLAHFMVLDQQITDVLLGQSGLDRRLAGCCRLETPAAGSDPEHGGLVRMASRSPGGRPPRVYAQGPAGSARGGPARDLAAGLGVALLTVETSGLPDEADAASDVLALAFREASLLGALLRIDDIEGFRLRPDEREVRERVLAGLLAGHDGPVVVEGAGEWAPLDRRALGFLTVPVAPYGVAARRALWERELAAQGVRAAPADLRAVADRFRLGPDRIADAALTAVAEAARRTTPGRPCPRNTSDTSGAPARPSRPGASGTPDAPSAPHASGPPDAPTREELFASARAQSRHRLAALAQRVETVYGWGDLVLPPDCAAQLAEVCERVAHGRQVMDDWGFERTLSRGRGVSALFTGPPGTGKTMAAEVIARELGLDLVKIDLSTVVSKYVGETEKNLERVFTAAADTDAVLLFDEADALFGKRSEVREAHDRYANIEIAYLLQRMERYEGLAVLTTNLRRNLDEAFTRRLQFIVEFPFPGEADRERIWRVCFPPRAPRDPALDFARLARDFQLTGGSIRNVVLHAAFLAASDGTAIGMPQLVRATRREFQKLDQVMPGAGPDAGGEG</sequence>
<comment type="similarity">
    <text evidence="1">Belongs to the AAA ATPase family.</text>
</comment>
<dbReference type="InterPro" id="IPR027417">
    <property type="entry name" value="P-loop_NTPase"/>
</dbReference>
<evidence type="ECO:0000256" key="1">
    <source>
        <dbReference type="ARBA" id="ARBA00006914"/>
    </source>
</evidence>
<evidence type="ECO:0000313" key="6">
    <source>
        <dbReference type="EMBL" id="WUO44955.1"/>
    </source>
</evidence>
<dbReference type="Gene3D" id="3.40.50.300">
    <property type="entry name" value="P-loop containing nucleotide triphosphate hydrolases"/>
    <property type="match status" value="1"/>
</dbReference>
<dbReference type="Proteomes" id="UP001432075">
    <property type="component" value="Chromosome"/>
</dbReference>
<evidence type="ECO:0000256" key="2">
    <source>
        <dbReference type="ARBA" id="ARBA00022741"/>
    </source>
</evidence>
<evidence type="ECO:0000259" key="5">
    <source>
        <dbReference type="SMART" id="SM00382"/>
    </source>
</evidence>
<dbReference type="Pfam" id="PF00004">
    <property type="entry name" value="AAA"/>
    <property type="match status" value="1"/>
</dbReference>
<dbReference type="InterPro" id="IPR054472">
    <property type="entry name" value="WHD"/>
</dbReference>
<dbReference type="EMBL" id="CP108057">
    <property type="protein sequence ID" value="WUO44955.1"/>
    <property type="molecule type" value="Genomic_DNA"/>
</dbReference>
<feature type="domain" description="AAA+ ATPase" evidence="5">
    <location>
        <begin position="531"/>
        <end position="663"/>
    </location>
</feature>
<gene>
    <name evidence="6" type="ORF">OHU17_03530</name>
</gene>
<dbReference type="Pfam" id="PF22977">
    <property type="entry name" value="WHD"/>
    <property type="match status" value="1"/>
</dbReference>
<evidence type="ECO:0000256" key="3">
    <source>
        <dbReference type="ARBA" id="ARBA00022840"/>
    </source>
</evidence>
<evidence type="ECO:0000313" key="7">
    <source>
        <dbReference type="Proteomes" id="UP001432075"/>
    </source>
</evidence>